<sequence length="161" mass="17051">MRRAADAHSCPGPHGLAIAAPSPSSSFRDGGDHITGAPCSPVSLSPAWILTGWNQCALTSQHAHLFSRAALSLTRAYVREGERDRSLTARRFGITAEPRGALWGRGARGSSAEPIRGESGDEARPAQPFQTSSAETDECLCAKRGFPVPARAGATEHRGEY</sequence>
<dbReference type="EMBL" id="JAINUG010000091">
    <property type="protein sequence ID" value="KAJ8398241.1"/>
    <property type="molecule type" value="Genomic_DNA"/>
</dbReference>
<gene>
    <name evidence="2" type="ORF">AAFF_G00428110</name>
</gene>
<keyword evidence="3" id="KW-1185">Reference proteome</keyword>
<evidence type="ECO:0000313" key="2">
    <source>
        <dbReference type="EMBL" id="KAJ8398241.1"/>
    </source>
</evidence>
<organism evidence="2 3">
    <name type="scientific">Aldrovandia affinis</name>
    <dbReference type="NCBI Taxonomy" id="143900"/>
    <lineage>
        <taxon>Eukaryota</taxon>
        <taxon>Metazoa</taxon>
        <taxon>Chordata</taxon>
        <taxon>Craniata</taxon>
        <taxon>Vertebrata</taxon>
        <taxon>Euteleostomi</taxon>
        <taxon>Actinopterygii</taxon>
        <taxon>Neopterygii</taxon>
        <taxon>Teleostei</taxon>
        <taxon>Notacanthiformes</taxon>
        <taxon>Halosauridae</taxon>
        <taxon>Aldrovandia</taxon>
    </lineage>
</organism>
<proteinExistence type="predicted"/>
<accession>A0AAD7SBF3</accession>
<feature type="region of interest" description="Disordered" evidence="1">
    <location>
        <begin position="1"/>
        <end position="32"/>
    </location>
</feature>
<dbReference type="AlphaFoldDB" id="A0AAD7SBF3"/>
<dbReference type="Proteomes" id="UP001221898">
    <property type="component" value="Unassembled WGS sequence"/>
</dbReference>
<reference evidence="2" key="1">
    <citation type="journal article" date="2023" name="Science">
        <title>Genome structures resolve the early diversification of teleost fishes.</title>
        <authorList>
            <person name="Parey E."/>
            <person name="Louis A."/>
            <person name="Montfort J."/>
            <person name="Bouchez O."/>
            <person name="Roques C."/>
            <person name="Iampietro C."/>
            <person name="Lluch J."/>
            <person name="Castinel A."/>
            <person name="Donnadieu C."/>
            <person name="Desvignes T."/>
            <person name="Floi Bucao C."/>
            <person name="Jouanno E."/>
            <person name="Wen M."/>
            <person name="Mejri S."/>
            <person name="Dirks R."/>
            <person name="Jansen H."/>
            <person name="Henkel C."/>
            <person name="Chen W.J."/>
            <person name="Zahm M."/>
            <person name="Cabau C."/>
            <person name="Klopp C."/>
            <person name="Thompson A.W."/>
            <person name="Robinson-Rechavi M."/>
            <person name="Braasch I."/>
            <person name="Lecointre G."/>
            <person name="Bobe J."/>
            <person name="Postlethwait J.H."/>
            <person name="Berthelot C."/>
            <person name="Roest Crollius H."/>
            <person name="Guiguen Y."/>
        </authorList>
    </citation>
    <scope>NUCLEOTIDE SEQUENCE</scope>
    <source>
        <strain evidence="2">NC1722</strain>
    </source>
</reference>
<evidence type="ECO:0000256" key="1">
    <source>
        <dbReference type="SAM" id="MobiDB-lite"/>
    </source>
</evidence>
<comment type="caution">
    <text evidence="2">The sequence shown here is derived from an EMBL/GenBank/DDBJ whole genome shotgun (WGS) entry which is preliminary data.</text>
</comment>
<protein>
    <submittedName>
        <fullName evidence="2">Uncharacterized protein</fullName>
    </submittedName>
</protein>
<evidence type="ECO:0000313" key="3">
    <source>
        <dbReference type="Proteomes" id="UP001221898"/>
    </source>
</evidence>
<feature type="compositionally biased region" description="Basic and acidic residues" evidence="1">
    <location>
        <begin position="115"/>
        <end position="124"/>
    </location>
</feature>
<feature type="region of interest" description="Disordered" evidence="1">
    <location>
        <begin position="102"/>
        <end position="135"/>
    </location>
</feature>
<name>A0AAD7SBF3_9TELE</name>